<name>A0A934SG14_9RHOB</name>
<protein>
    <submittedName>
        <fullName evidence="6">ABC transporter ATP-binding protein</fullName>
    </submittedName>
</protein>
<accession>A0A934SG14</accession>
<dbReference type="GO" id="GO:0016887">
    <property type="term" value="F:ATP hydrolysis activity"/>
    <property type="evidence" value="ECO:0007669"/>
    <property type="project" value="InterPro"/>
</dbReference>
<dbReference type="InterPro" id="IPR003439">
    <property type="entry name" value="ABC_transporter-like_ATP-bd"/>
</dbReference>
<dbReference type="InterPro" id="IPR050166">
    <property type="entry name" value="ABC_transporter_ATP-bind"/>
</dbReference>
<dbReference type="GO" id="GO:0005524">
    <property type="term" value="F:ATP binding"/>
    <property type="evidence" value="ECO:0007669"/>
    <property type="project" value="UniProtKB-KW"/>
</dbReference>
<dbReference type="AlphaFoldDB" id="A0A934SG14"/>
<organism evidence="6 7">
    <name type="scientific">Paracoccus caeni</name>
    <dbReference type="NCBI Taxonomy" id="657651"/>
    <lineage>
        <taxon>Bacteria</taxon>
        <taxon>Pseudomonadati</taxon>
        <taxon>Pseudomonadota</taxon>
        <taxon>Alphaproteobacteria</taxon>
        <taxon>Rhodobacterales</taxon>
        <taxon>Paracoccaceae</taxon>
        <taxon>Paracoccus</taxon>
    </lineage>
</organism>
<evidence type="ECO:0000259" key="5">
    <source>
        <dbReference type="PROSITE" id="PS50893"/>
    </source>
</evidence>
<evidence type="ECO:0000256" key="3">
    <source>
        <dbReference type="ARBA" id="ARBA00022741"/>
    </source>
</evidence>
<keyword evidence="7" id="KW-1185">Reference proteome</keyword>
<evidence type="ECO:0000313" key="6">
    <source>
        <dbReference type="EMBL" id="MBK4216745.1"/>
    </source>
</evidence>
<evidence type="ECO:0000256" key="4">
    <source>
        <dbReference type="ARBA" id="ARBA00022840"/>
    </source>
</evidence>
<evidence type="ECO:0000313" key="7">
    <source>
        <dbReference type="Proteomes" id="UP000640485"/>
    </source>
</evidence>
<dbReference type="PROSITE" id="PS50893">
    <property type="entry name" value="ABC_TRANSPORTER_2"/>
    <property type="match status" value="1"/>
</dbReference>
<keyword evidence="4 6" id="KW-0067">ATP-binding</keyword>
<dbReference type="Proteomes" id="UP000640485">
    <property type="component" value="Unassembled WGS sequence"/>
</dbReference>
<comment type="similarity">
    <text evidence="1">Belongs to the ABC transporter superfamily.</text>
</comment>
<dbReference type="SMART" id="SM00382">
    <property type="entry name" value="AAA"/>
    <property type="match status" value="1"/>
</dbReference>
<dbReference type="CDD" id="cd03293">
    <property type="entry name" value="ABC_NrtD_SsuB_transporters"/>
    <property type="match status" value="1"/>
</dbReference>
<keyword evidence="2" id="KW-0813">Transport</keyword>
<dbReference type="EMBL" id="JAEPRQ010000004">
    <property type="protein sequence ID" value="MBK4216745.1"/>
    <property type="molecule type" value="Genomic_DNA"/>
</dbReference>
<evidence type="ECO:0000256" key="2">
    <source>
        <dbReference type="ARBA" id="ARBA00022448"/>
    </source>
</evidence>
<dbReference type="SUPFAM" id="SSF52540">
    <property type="entry name" value="P-loop containing nucleoside triphosphate hydrolases"/>
    <property type="match status" value="1"/>
</dbReference>
<dbReference type="InterPro" id="IPR003593">
    <property type="entry name" value="AAA+_ATPase"/>
</dbReference>
<sequence length="282" mass="30989">MVLLSGVNAASATAATPDPLLRVKGVTLEYATRERVVRAAHRINLDVHAGDRFVLLGPSGCGKSTLLKAIAGFIRPTEGQILLDDRPVTGPGADRIVVFQEFDQLPPWKTVLGNVMFPLLASRRLPRAEAKERARDSIAKVGLSGFEDSFPHQLSGGMKQRVAIARALAMKPRILLMDEPFAALDALTRRKMQEELLQLWDEVRFTLIFVTHSIEEALVVGNRTALLSPRPGRVRAEINCHAWDLHSLGGRDFQAAASRIHNLLFDTPDPEDAQDNRAVAAE</sequence>
<dbReference type="Pfam" id="PF00005">
    <property type="entry name" value="ABC_tran"/>
    <property type="match status" value="1"/>
</dbReference>
<comment type="caution">
    <text evidence="6">The sequence shown here is derived from an EMBL/GenBank/DDBJ whole genome shotgun (WGS) entry which is preliminary data.</text>
</comment>
<dbReference type="InterPro" id="IPR027417">
    <property type="entry name" value="P-loop_NTPase"/>
</dbReference>
<gene>
    <name evidence="6" type="ORF">JJJ17_12480</name>
</gene>
<proteinExistence type="inferred from homology"/>
<dbReference type="PANTHER" id="PTHR42788">
    <property type="entry name" value="TAURINE IMPORT ATP-BINDING PROTEIN-RELATED"/>
    <property type="match status" value="1"/>
</dbReference>
<dbReference type="InterPro" id="IPR017871">
    <property type="entry name" value="ABC_transporter-like_CS"/>
</dbReference>
<dbReference type="RefSeq" id="WP_200686944.1">
    <property type="nucleotide sequence ID" value="NZ_JAEPRQ010000004.1"/>
</dbReference>
<dbReference type="PANTHER" id="PTHR42788:SF10">
    <property type="entry name" value="ABC TRANSPORTER ATP-BINDING PROTEIN"/>
    <property type="match status" value="1"/>
</dbReference>
<dbReference type="PROSITE" id="PS00211">
    <property type="entry name" value="ABC_TRANSPORTER_1"/>
    <property type="match status" value="1"/>
</dbReference>
<feature type="domain" description="ABC transporter" evidence="5">
    <location>
        <begin position="21"/>
        <end position="254"/>
    </location>
</feature>
<dbReference type="Gene3D" id="3.40.50.300">
    <property type="entry name" value="P-loop containing nucleotide triphosphate hydrolases"/>
    <property type="match status" value="1"/>
</dbReference>
<evidence type="ECO:0000256" key="1">
    <source>
        <dbReference type="ARBA" id="ARBA00005417"/>
    </source>
</evidence>
<keyword evidence="3" id="KW-0547">Nucleotide-binding</keyword>
<reference evidence="6" key="1">
    <citation type="submission" date="2021-01" db="EMBL/GenBank/DDBJ databases">
        <title>Paracoccus amoyensis sp. nov., isolated from the surface seawater along the coast of Xiamen Island, China.</title>
        <authorList>
            <person name="Lyu L."/>
        </authorList>
    </citation>
    <scope>NUCLEOTIDE SEQUENCE</scope>
    <source>
        <strain evidence="6">MJ17</strain>
    </source>
</reference>